<organism evidence="3 4">
    <name type="scientific">Tessaracoccus aquimaris</name>
    <dbReference type="NCBI Taxonomy" id="1332264"/>
    <lineage>
        <taxon>Bacteria</taxon>
        <taxon>Bacillati</taxon>
        <taxon>Actinomycetota</taxon>
        <taxon>Actinomycetes</taxon>
        <taxon>Propionibacteriales</taxon>
        <taxon>Propionibacteriaceae</taxon>
        <taxon>Tessaracoccus</taxon>
    </lineage>
</organism>
<proteinExistence type="predicted"/>
<feature type="chain" id="PRO_5013224600" evidence="2">
    <location>
        <begin position="25"/>
        <end position="185"/>
    </location>
</feature>
<dbReference type="STRING" id="1332264.BW730_03760"/>
<keyword evidence="2" id="KW-0732">Signal</keyword>
<evidence type="ECO:0000256" key="1">
    <source>
        <dbReference type="SAM" id="MobiDB-lite"/>
    </source>
</evidence>
<protein>
    <submittedName>
        <fullName evidence="3">Uncharacterized protein</fullName>
    </submittedName>
</protein>
<feature type="region of interest" description="Disordered" evidence="1">
    <location>
        <begin position="84"/>
        <end position="104"/>
    </location>
</feature>
<feature type="compositionally biased region" description="Low complexity" evidence="1">
    <location>
        <begin position="26"/>
        <end position="39"/>
    </location>
</feature>
<dbReference type="EMBL" id="CP019606">
    <property type="protein sequence ID" value="AQP49185.1"/>
    <property type="molecule type" value="Genomic_DNA"/>
</dbReference>
<evidence type="ECO:0000313" key="3">
    <source>
        <dbReference type="EMBL" id="AQP49185.1"/>
    </source>
</evidence>
<feature type="signal peptide" evidence="2">
    <location>
        <begin position="1"/>
        <end position="24"/>
    </location>
</feature>
<dbReference type="KEGG" id="tes:BW730_03760"/>
<accession>A0A1Q2CSY9</accession>
<name>A0A1Q2CSY9_9ACTN</name>
<keyword evidence="4" id="KW-1185">Reference proteome</keyword>
<evidence type="ECO:0000313" key="4">
    <source>
        <dbReference type="Proteomes" id="UP000188145"/>
    </source>
</evidence>
<reference evidence="4" key="1">
    <citation type="submission" date="2017-02" db="EMBL/GenBank/DDBJ databases">
        <title>Tessaracoccus aquaemaris sp. nov., isolated from the intestine of a Korean rockfish, Sebastes schlegelii, in a marine aquaculture pond.</title>
        <authorList>
            <person name="Tak E.J."/>
            <person name="Bae J.-W."/>
        </authorList>
    </citation>
    <scope>NUCLEOTIDE SEQUENCE [LARGE SCALE GENOMIC DNA]</scope>
    <source>
        <strain evidence="4">NSG39</strain>
    </source>
</reference>
<dbReference type="AlphaFoldDB" id="A0A1Q2CSY9"/>
<gene>
    <name evidence="3" type="ORF">BW730_03760</name>
</gene>
<dbReference type="OrthoDB" id="3734598at2"/>
<feature type="region of interest" description="Disordered" evidence="1">
    <location>
        <begin position="22"/>
        <end position="69"/>
    </location>
</feature>
<feature type="compositionally biased region" description="Basic and acidic residues" evidence="1">
    <location>
        <begin position="41"/>
        <end position="58"/>
    </location>
</feature>
<sequence length="185" mass="18686">MIIGISAAAMAAGIGVGATSLANAETTSPTPSATASQAPEKGADDQAGDKGGGPERGGHRGAGFDTATLASKLGVEETALKDALKAAREATRPEEGTRTAPTEAERIAREAAFAKALAEQLTLDEQKVTDALAELRTAEEAQRTADQKETLAKAVTDGKLTSSEADAVQKALDAGIVSMRGGPRG</sequence>
<dbReference type="Proteomes" id="UP000188145">
    <property type="component" value="Chromosome"/>
</dbReference>
<evidence type="ECO:0000256" key="2">
    <source>
        <dbReference type="SAM" id="SignalP"/>
    </source>
</evidence>